<proteinExistence type="predicted"/>
<dbReference type="AlphaFoldDB" id="A0A1V9FQS2"/>
<evidence type="ECO:0000313" key="2">
    <source>
        <dbReference type="Proteomes" id="UP000192796"/>
    </source>
</evidence>
<sequence>MTVEPISTYNIKALAQLMLELWPDSSFDEELESCIIILNNDNDVCYLIKDKEMTIKLDDKIART</sequence>
<name>A0A1V9FQS2_9BACT</name>
<dbReference type="EMBL" id="LVYD01000060">
    <property type="protein sequence ID" value="OQP60631.1"/>
    <property type="molecule type" value="Genomic_DNA"/>
</dbReference>
<evidence type="ECO:0000313" key="1">
    <source>
        <dbReference type="EMBL" id="OQP60631.1"/>
    </source>
</evidence>
<comment type="caution">
    <text evidence="1">The sequence shown here is derived from an EMBL/GenBank/DDBJ whole genome shotgun (WGS) entry which is preliminary data.</text>
</comment>
<dbReference type="Proteomes" id="UP000192796">
    <property type="component" value="Unassembled WGS sequence"/>
</dbReference>
<accession>A0A1V9FQS2</accession>
<gene>
    <name evidence="1" type="ORF">A3860_32990</name>
</gene>
<protein>
    <submittedName>
        <fullName evidence="1">Uncharacterized protein</fullName>
    </submittedName>
</protein>
<organism evidence="1 2">
    <name type="scientific">Niastella vici</name>
    <dbReference type="NCBI Taxonomy" id="1703345"/>
    <lineage>
        <taxon>Bacteria</taxon>
        <taxon>Pseudomonadati</taxon>
        <taxon>Bacteroidota</taxon>
        <taxon>Chitinophagia</taxon>
        <taxon>Chitinophagales</taxon>
        <taxon>Chitinophagaceae</taxon>
        <taxon>Niastella</taxon>
    </lineage>
</organism>
<keyword evidence="2" id="KW-1185">Reference proteome</keyword>
<reference evidence="1 2" key="1">
    <citation type="submission" date="2016-03" db="EMBL/GenBank/DDBJ databases">
        <title>Niastella vici sp. nov., isolated from farmland soil.</title>
        <authorList>
            <person name="Chen L."/>
            <person name="Wang D."/>
            <person name="Yang S."/>
            <person name="Wang G."/>
        </authorList>
    </citation>
    <scope>NUCLEOTIDE SEQUENCE [LARGE SCALE GENOMIC DNA]</scope>
    <source>
        <strain evidence="1 2">DJ57</strain>
    </source>
</reference>